<keyword evidence="2" id="KW-1185">Reference proteome</keyword>
<dbReference type="RefSeq" id="XP_001356823.4">
    <property type="nucleotide sequence ID" value="XM_001356787.4"/>
</dbReference>
<evidence type="ECO:0000256" key="1">
    <source>
        <dbReference type="SAM" id="MobiDB-lite"/>
    </source>
</evidence>
<name>A0A6I8UKA1_DROPS</name>
<dbReference type="KEGG" id="dpo:4817024"/>
<sequence>MEAKSVLPQILDFLSRQPSLSADVDQMCKALKNVLLAKHIAAFGSTEKAVHFAIDLGVNLGIFSVTEEKLPFLPFKLRRSNPVDKKTPTSTLYKNIQVTLAKSKPRAKATKPKPRAKTTKAKLLSRACQAKAKARAKASKAKPRPRGAAKGKRQMG</sequence>
<feature type="region of interest" description="Disordered" evidence="1">
    <location>
        <begin position="103"/>
        <end position="156"/>
    </location>
</feature>
<reference evidence="3" key="1">
    <citation type="submission" date="2025-08" db="UniProtKB">
        <authorList>
            <consortium name="RefSeq"/>
        </authorList>
    </citation>
    <scope>IDENTIFICATION</scope>
    <source>
        <strain evidence="3">MV-25-SWS-2005</strain>
        <tissue evidence="3">Whole body</tissue>
    </source>
</reference>
<proteinExistence type="predicted"/>
<feature type="compositionally biased region" description="Basic residues" evidence="1">
    <location>
        <begin position="132"/>
        <end position="156"/>
    </location>
</feature>
<dbReference type="InParanoid" id="A0A6I8UKA1"/>
<evidence type="ECO:0000313" key="3">
    <source>
        <dbReference type="RefSeq" id="XP_001356823.4"/>
    </source>
</evidence>
<evidence type="ECO:0000313" key="2">
    <source>
        <dbReference type="Proteomes" id="UP000001819"/>
    </source>
</evidence>
<protein>
    <submittedName>
        <fullName evidence="3">Uncharacterized protein isoform X1</fullName>
    </submittedName>
</protein>
<feature type="compositionally biased region" description="Basic residues" evidence="1">
    <location>
        <begin position="103"/>
        <end position="120"/>
    </location>
</feature>
<organism evidence="2 3">
    <name type="scientific">Drosophila pseudoobscura pseudoobscura</name>
    <name type="common">Fruit fly</name>
    <dbReference type="NCBI Taxonomy" id="46245"/>
    <lineage>
        <taxon>Eukaryota</taxon>
        <taxon>Metazoa</taxon>
        <taxon>Ecdysozoa</taxon>
        <taxon>Arthropoda</taxon>
        <taxon>Hexapoda</taxon>
        <taxon>Insecta</taxon>
        <taxon>Pterygota</taxon>
        <taxon>Neoptera</taxon>
        <taxon>Endopterygota</taxon>
        <taxon>Diptera</taxon>
        <taxon>Brachycera</taxon>
        <taxon>Muscomorpha</taxon>
        <taxon>Ephydroidea</taxon>
        <taxon>Drosophilidae</taxon>
        <taxon>Drosophila</taxon>
        <taxon>Sophophora</taxon>
    </lineage>
</organism>
<dbReference type="AlphaFoldDB" id="A0A6I8UKA1"/>
<dbReference type="Proteomes" id="UP000001819">
    <property type="component" value="Chromosome 4"/>
</dbReference>
<gene>
    <name evidence="3" type="primary">LOC4817024</name>
</gene>
<accession>A0A6I8UKA1</accession>